<comment type="caution">
    <text evidence="2">The sequence shown here is derived from an EMBL/GenBank/DDBJ whole genome shotgun (WGS) entry which is preliminary data.</text>
</comment>
<dbReference type="InterPro" id="IPR009045">
    <property type="entry name" value="Zn_M74/Hedgehog-like"/>
</dbReference>
<gene>
    <name evidence="2" type="ORF">EDC28_102296</name>
</gene>
<dbReference type="GO" id="GO:0004180">
    <property type="term" value="F:carboxypeptidase activity"/>
    <property type="evidence" value="ECO:0007669"/>
    <property type="project" value="UniProtKB-KW"/>
</dbReference>
<name>A0A3N1PS21_9GAMM</name>
<keyword evidence="2" id="KW-0378">Hydrolase</keyword>
<dbReference type="EMBL" id="RJUL01000002">
    <property type="protein sequence ID" value="ROQ29921.1"/>
    <property type="molecule type" value="Genomic_DNA"/>
</dbReference>
<protein>
    <submittedName>
        <fullName evidence="2">D-alanyl-D-alanine carboxypeptidase-like protein</fullName>
    </submittedName>
</protein>
<dbReference type="AlphaFoldDB" id="A0A3N1PS21"/>
<dbReference type="RefSeq" id="WP_050658723.1">
    <property type="nucleotide sequence ID" value="NZ_JBLXEP010000005.1"/>
</dbReference>
<keyword evidence="2" id="KW-0645">Protease</keyword>
<dbReference type="SUPFAM" id="SSF55166">
    <property type="entry name" value="Hedgehog/DD-peptidase"/>
    <property type="match status" value="1"/>
</dbReference>
<dbReference type="CDD" id="cd14847">
    <property type="entry name" value="DD-carboxypeptidase_like"/>
    <property type="match status" value="1"/>
</dbReference>
<dbReference type="PANTHER" id="PTHR34385">
    <property type="entry name" value="D-ALANYL-D-ALANINE CARBOXYPEPTIDASE"/>
    <property type="match status" value="1"/>
</dbReference>
<feature type="domain" description="D-alanyl-D-alanine carboxypeptidase-like core" evidence="1">
    <location>
        <begin position="29"/>
        <end position="182"/>
    </location>
</feature>
<evidence type="ECO:0000313" key="3">
    <source>
        <dbReference type="Proteomes" id="UP000268033"/>
    </source>
</evidence>
<dbReference type="GO" id="GO:0006508">
    <property type="term" value="P:proteolysis"/>
    <property type="evidence" value="ECO:0007669"/>
    <property type="project" value="InterPro"/>
</dbReference>
<evidence type="ECO:0000313" key="2">
    <source>
        <dbReference type="EMBL" id="ROQ29921.1"/>
    </source>
</evidence>
<sequence>MKTFSSDSWPDLVLTGRYVGHLEDLGGQRLSASAAKAFDALKAAAAKDGFMLSIASSYRDFERQEQIFSGKWRGVRPVHDDSGAPVDVSAMDAGQKLDAILRFSALPGASRHHWGTDLDVYCAKALGSDTLGLTPQEYGPGGAQHALALWLAEHARDADFFLPYDIDRGGVAAEPWHLSFAPQAGPLLSRLSADKVADALSYGRVAGYEDIVPRLDALMARFVTNVAKP</sequence>
<accession>A0A3N1PS21</accession>
<dbReference type="Gene3D" id="3.30.1380.10">
    <property type="match status" value="1"/>
</dbReference>
<dbReference type="Proteomes" id="UP000268033">
    <property type="component" value="Unassembled WGS sequence"/>
</dbReference>
<dbReference type="STRING" id="584787.GCA_001247655_03241"/>
<dbReference type="PANTHER" id="PTHR34385:SF1">
    <property type="entry name" value="PEPTIDOGLYCAN L-ALANYL-D-GLUTAMATE ENDOPEPTIDASE CWLK"/>
    <property type="match status" value="1"/>
</dbReference>
<proteinExistence type="predicted"/>
<dbReference type="Pfam" id="PF02557">
    <property type="entry name" value="VanY"/>
    <property type="match status" value="1"/>
</dbReference>
<reference evidence="2 3" key="1">
    <citation type="submission" date="2018-11" db="EMBL/GenBank/DDBJ databases">
        <title>Genomic Encyclopedia of Type Strains, Phase IV (KMG-IV): sequencing the most valuable type-strain genomes for metagenomic binning, comparative biology and taxonomic classification.</title>
        <authorList>
            <person name="Goeker M."/>
        </authorList>
    </citation>
    <scope>NUCLEOTIDE SEQUENCE [LARGE SCALE GENOMIC DNA]</scope>
    <source>
        <strain evidence="2 3">DSM 21945</strain>
    </source>
</reference>
<dbReference type="InterPro" id="IPR052179">
    <property type="entry name" value="DD-CPase-like"/>
</dbReference>
<organism evidence="2 3">
    <name type="scientific">Gallaecimonas pentaromativorans</name>
    <dbReference type="NCBI Taxonomy" id="584787"/>
    <lineage>
        <taxon>Bacteria</taxon>
        <taxon>Pseudomonadati</taxon>
        <taxon>Pseudomonadota</taxon>
        <taxon>Gammaproteobacteria</taxon>
        <taxon>Enterobacterales</taxon>
        <taxon>Gallaecimonadaceae</taxon>
        <taxon>Gallaecimonas</taxon>
    </lineage>
</organism>
<dbReference type="OrthoDB" id="9792074at2"/>
<dbReference type="InterPro" id="IPR003709">
    <property type="entry name" value="VanY-like_core_dom"/>
</dbReference>
<keyword evidence="3" id="KW-1185">Reference proteome</keyword>
<keyword evidence="2" id="KW-0121">Carboxypeptidase</keyword>
<evidence type="ECO:0000259" key="1">
    <source>
        <dbReference type="Pfam" id="PF02557"/>
    </source>
</evidence>